<dbReference type="GO" id="GO:0015426">
    <property type="term" value="F:ATPase-coupled polar amino acid-transporter activity"/>
    <property type="evidence" value="ECO:0007669"/>
    <property type="project" value="UniProtKB-EC"/>
</dbReference>
<comment type="caution">
    <text evidence="7">The sequence shown here is derived from an EMBL/GenBank/DDBJ whole genome shotgun (WGS) entry which is preliminary data.</text>
</comment>
<sequence length="250" mass="27317">MTGGTGTDDVMIDVTDLRKSYGNVEVIKGVDLTVHRGEVICIIGPSGAGKSTLLRCLNGLEHATSGRIVVNGHDLNAPKVNIDKVREQVGMVFQHFNLFNNMSVIDNITLAPKLVHKESEIQAREHAMRLLGTVGLAEKADAMPRSLSGGQKQRVAIARSLAMRPKVMLFDEATSALDPEMVGDVLEVMRELAKEGMTMVLVTHEMGFAREVATRVIFTDAGVIEEEGTPDQIFNHPKSERLKTFLSKVL</sequence>
<dbReference type="PROSITE" id="PS00211">
    <property type="entry name" value="ABC_TRANSPORTER_1"/>
    <property type="match status" value="1"/>
</dbReference>
<dbReference type="InterPro" id="IPR027417">
    <property type="entry name" value="P-loop_NTPase"/>
</dbReference>
<dbReference type="Gene3D" id="3.40.50.300">
    <property type="entry name" value="P-loop containing nucleotide triphosphate hydrolases"/>
    <property type="match status" value="1"/>
</dbReference>
<evidence type="ECO:0000256" key="5">
    <source>
        <dbReference type="ARBA" id="ARBA00047624"/>
    </source>
</evidence>
<accession>A0A7J5TGG1</accession>
<proteinExistence type="predicted"/>
<dbReference type="Proteomes" id="UP000429211">
    <property type="component" value="Unassembled WGS sequence"/>
</dbReference>
<comment type="catalytic activity">
    <reaction evidence="5">
        <text>a polar amino acid(out) + ATP + H2O = a polar amino acid(in) + ADP + phosphate + H(+)</text>
        <dbReference type="Rhea" id="RHEA:14673"/>
        <dbReference type="ChEBI" id="CHEBI:15377"/>
        <dbReference type="ChEBI" id="CHEBI:15378"/>
        <dbReference type="ChEBI" id="CHEBI:30616"/>
        <dbReference type="ChEBI" id="CHEBI:43474"/>
        <dbReference type="ChEBI" id="CHEBI:62031"/>
        <dbReference type="ChEBI" id="CHEBI:456216"/>
        <dbReference type="EC" id="7.4.2.1"/>
    </reaction>
    <physiologicalReaction direction="left-to-right" evidence="5">
        <dbReference type="Rhea" id="RHEA:14674"/>
    </physiologicalReaction>
</comment>
<organism evidence="7 8">
    <name type="scientific">Bifidobacterium dentium</name>
    <dbReference type="NCBI Taxonomy" id="1689"/>
    <lineage>
        <taxon>Bacteria</taxon>
        <taxon>Bacillati</taxon>
        <taxon>Actinomycetota</taxon>
        <taxon>Actinomycetes</taxon>
        <taxon>Bifidobacteriales</taxon>
        <taxon>Bifidobacteriaceae</taxon>
        <taxon>Bifidobacterium</taxon>
    </lineage>
</organism>
<dbReference type="InterPro" id="IPR017871">
    <property type="entry name" value="ABC_transporter-like_CS"/>
</dbReference>
<evidence type="ECO:0000256" key="1">
    <source>
        <dbReference type="ARBA" id="ARBA00022448"/>
    </source>
</evidence>
<keyword evidence="3 7" id="KW-0067">ATP-binding</keyword>
<dbReference type="CDD" id="cd03262">
    <property type="entry name" value="ABC_HisP_GlnQ"/>
    <property type="match status" value="1"/>
</dbReference>
<dbReference type="SMART" id="SM00382">
    <property type="entry name" value="AAA"/>
    <property type="match status" value="1"/>
</dbReference>
<evidence type="ECO:0000256" key="4">
    <source>
        <dbReference type="ARBA" id="ARBA00038850"/>
    </source>
</evidence>
<dbReference type="InterPro" id="IPR003439">
    <property type="entry name" value="ABC_transporter-like_ATP-bd"/>
</dbReference>
<dbReference type="PANTHER" id="PTHR43166:SF37">
    <property type="entry name" value="ARGININE TRANSPORT ATP-BINDING PROTEIN ARTM"/>
    <property type="match status" value="1"/>
</dbReference>
<dbReference type="PANTHER" id="PTHR43166">
    <property type="entry name" value="AMINO ACID IMPORT ATP-BINDING PROTEIN"/>
    <property type="match status" value="1"/>
</dbReference>
<dbReference type="InterPro" id="IPR030679">
    <property type="entry name" value="ABC_ATPase_HisP-typ"/>
</dbReference>
<evidence type="ECO:0000313" key="7">
    <source>
        <dbReference type="EMBL" id="KAB7459833.1"/>
    </source>
</evidence>
<dbReference type="GO" id="GO:0016887">
    <property type="term" value="F:ATP hydrolysis activity"/>
    <property type="evidence" value="ECO:0007669"/>
    <property type="project" value="InterPro"/>
</dbReference>
<dbReference type="FunFam" id="3.40.50.300:FF:000020">
    <property type="entry name" value="Amino acid ABC transporter ATP-binding component"/>
    <property type="match status" value="1"/>
</dbReference>
<evidence type="ECO:0000256" key="2">
    <source>
        <dbReference type="ARBA" id="ARBA00022741"/>
    </source>
</evidence>
<dbReference type="SUPFAM" id="SSF52540">
    <property type="entry name" value="P-loop containing nucleoside triphosphate hydrolases"/>
    <property type="match status" value="1"/>
</dbReference>
<dbReference type="AlphaFoldDB" id="A0A7J5TGG1"/>
<dbReference type="InterPro" id="IPR003593">
    <property type="entry name" value="AAA+_ATPase"/>
</dbReference>
<dbReference type="InterPro" id="IPR050086">
    <property type="entry name" value="MetN_ABC_transporter-like"/>
</dbReference>
<evidence type="ECO:0000313" key="8">
    <source>
        <dbReference type="Proteomes" id="UP000429211"/>
    </source>
</evidence>
<name>A0A7J5TGG1_9BIFI</name>
<evidence type="ECO:0000259" key="6">
    <source>
        <dbReference type="PROSITE" id="PS50893"/>
    </source>
</evidence>
<dbReference type="PROSITE" id="PS50893">
    <property type="entry name" value="ABC_TRANSPORTER_2"/>
    <property type="match status" value="1"/>
</dbReference>
<dbReference type="EC" id="7.4.2.1" evidence="4"/>
<feature type="domain" description="ABC transporter" evidence="6">
    <location>
        <begin position="12"/>
        <end position="246"/>
    </location>
</feature>
<protein>
    <recommendedName>
        <fullName evidence="4">ABC-type polar-amino-acid transporter</fullName>
        <ecNumber evidence="4">7.4.2.1</ecNumber>
    </recommendedName>
</protein>
<reference evidence="7 8" key="1">
    <citation type="journal article" date="2019" name="Nat. Med.">
        <title>A library of human gut bacterial isolates paired with longitudinal multiomics data enables mechanistic microbiome research.</title>
        <authorList>
            <person name="Poyet M."/>
            <person name="Groussin M."/>
            <person name="Gibbons S.M."/>
            <person name="Avila-Pacheco J."/>
            <person name="Jiang X."/>
            <person name="Kearney S.M."/>
            <person name="Perrotta A.R."/>
            <person name="Berdy B."/>
            <person name="Zhao S."/>
            <person name="Lieberman T.D."/>
            <person name="Swanson P.K."/>
            <person name="Smith M."/>
            <person name="Roesemann S."/>
            <person name="Alexander J.E."/>
            <person name="Rich S.A."/>
            <person name="Livny J."/>
            <person name="Vlamakis H."/>
            <person name="Clish C."/>
            <person name="Bullock K."/>
            <person name="Deik A."/>
            <person name="Scott J."/>
            <person name="Pierce K.A."/>
            <person name="Xavier R.J."/>
            <person name="Alm E.J."/>
        </authorList>
    </citation>
    <scope>NUCLEOTIDE SEQUENCE [LARGE SCALE GENOMIC DNA]</scope>
    <source>
        <strain evidence="7 8">BIOML-A2</strain>
    </source>
</reference>
<evidence type="ECO:0000256" key="3">
    <source>
        <dbReference type="ARBA" id="ARBA00022840"/>
    </source>
</evidence>
<gene>
    <name evidence="7" type="ORF">GBB04_08950</name>
</gene>
<keyword evidence="2" id="KW-0547">Nucleotide-binding</keyword>
<dbReference type="RefSeq" id="WP_152029488.1">
    <property type="nucleotide sequence ID" value="NZ_WDPD01000010.1"/>
</dbReference>
<dbReference type="GO" id="GO:0005524">
    <property type="term" value="F:ATP binding"/>
    <property type="evidence" value="ECO:0007669"/>
    <property type="project" value="UniProtKB-KW"/>
</dbReference>
<dbReference type="Pfam" id="PF00005">
    <property type="entry name" value="ABC_tran"/>
    <property type="match status" value="1"/>
</dbReference>
<dbReference type="EMBL" id="WDPD01000010">
    <property type="protein sequence ID" value="KAB7459833.1"/>
    <property type="molecule type" value="Genomic_DNA"/>
</dbReference>
<dbReference type="PIRSF" id="PIRSF039085">
    <property type="entry name" value="ABC_ATPase_HisP"/>
    <property type="match status" value="1"/>
</dbReference>
<keyword evidence="1" id="KW-0813">Transport</keyword>